<gene>
    <name evidence="6" type="ORF">RU93_GL000657</name>
</gene>
<feature type="transmembrane region" description="Helical" evidence="5">
    <location>
        <begin position="367"/>
        <end position="388"/>
    </location>
</feature>
<feature type="transmembrane region" description="Helical" evidence="5">
    <location>
        <begin position="178"/>
        <end position="198"/>
    </location>
</feature>
<dbReference type="RefSeq" id="WP_071875357.1">
    <property type="nucleotide sequence ID" value="NZ_JBHSHF010000004.1"/>
</dbReference>
<name>A0A1L8QQ90_9ENTE</name>
<feature type="transmembrane region" description="Helical" evidence="5">
    <location>
        <begin position="319"/>
        <end position="347"/>
    </location>
</feature>
<keyword evidence="2 5" id="KW-0812">Transmembrane</keyword>
<feature type="transmembrane region" description="Helical" evidence="5">
    <location>
        <begin position="291"/>
        <end position="312"/>
    </location>
</feature>
<dbReference type="AlphaFoldDB" id="A0A1L8QQ90"/>
<dbReference type="InterPro" id="IPR014743">
    <property type="entry name" value="Cl-channel_core"/>
</dbReference>
<evidence type="ECO:0000313" key="6">
    <source>
        <dbReference type="EMBL" id="OJG09674.1"/>
    </source>
</evidence>
<dbReference type="Pfam" id="PF00654">
    <property type="entry name" value="Voltage_CLC"/>
    <property type="match status" value="1"/>
</dbReference>
<dbReference type="PANTHER" id="PTHR43427:SF12">
    <property type="entry name" value="CHLORIDE TRANSPORTER"/>
    <property type="match status" value="1"/>
</dbReference>
<sequence length="407" mass="44379">MLVQQWNNFFEKGALYVISIGIGLTVGLIDTLFGIVLLQLTAYREAHFLPLVLFLAPVGMLILYCFQRFGERSQEGMSLVFEAGQGGDVRIPKRMVPFVVIGTWLAHLVGASVGREGVAVQIGATVGHWFGKLAQATNQRWFIVIGMAAGFAGLFETPIAATFFALEVLVVGRLYSNLLLPTLLAAFTASWTSQLMGLEKFSFILPGTLVFSWGLLVKLLLVAVCFSLAGRYFAQLLKFSKQFWSTKIANPLVRIGLVSLFLSLLFLMFHFGRYSGLGTNLIQSSFAGGSIYSYDWLLKFVLTILTLSIGFPGGEVTPLFAIGATLGVFLASVLGLPIVFIAAFGYIAVFGSATNTLLAPILIGGEVFGWENLPYFILICCISFALNGNHSIYGRQKMAEENLLPKD</sequence>
<protein>
    <recommendedName>
        <fullName evidence="8">Voltage-gated chloride channel protein</fullName>
    </recommendedName>
</protein>
<dbReference type="Gene3D" id="1.10.3080.10">
    <property type="entry name" value="Clc chloride channel"/>
    <property type="match status" value="1"/>
</dbReference>
<dbReference type="SUPFAM" id="SSF81340">
    <property type="entry name" value="Clc chloride channel"/>
    <property type="match status" value="1"/>
</dbReference>
<evidence type="ECO:0000256" key="2">
    <source>
        <dbReference type="ARBA" id="ARBA00022692"/>
    </source>
</evidence>
<evidence type="ECO:0008006" key="8">
    <source>
        <dbReference type="Google" id="ProtNLM"/>
    </source>
</evidence>
<feature type="transmembrane region" description="Helical" evidence="5">
    <location>
        <begin position="210"/>
        <end position="230"/>
    </location>
</feature>
<accession>A0A1L8QQ90</accession>
<organism evidence="6 7">
    <name type="scientific">Enterococcus aquimarinus</name>
    <dbReference type="NCBI Taxonomy" id="328396"/>
    <lineage>
        <taxon>Bacteria</taxon>
        <taxon>Bacillati</taxon>
        <taxon>Bacillota</taxon>
        <taxon>Bacilli</taxon>
        <taxon>Lactobacillales</taxon>
        <taxon>Enterococcaceae</taxon>
        <taxon>Enterococcus</taxon>
    </lineage>
</organism>
<dbReference type="Proteomes" id="UP000182149">
    <property type="component" value="Unassembled WGS sequence"/>
</dbReference>
<evidence type="ECO:0000256" key="3">
    <source>
        <dbReference type="ARBA" id="ARBA00022989"/>
    </source>
</evidence>
<feature type="transmembrane region" description="Helical" evidence="5">
    <location>
        <begin position="14"/>
        <end position="40"/>
    </location>
</feature>
<reference evidence="6 7" key="1">
    <citation type="submission" date="2014-12" db="EMBL/GenBank/DDBJ databases">
        <title>Draft genome sequences of 29 type strains of Enterococci.</title>
        <authorList>
            <person name="Zhong Z."/>
            <person name="Sun Z."/>
            <person name="Liu W."/>
            <person name="Zhang W."/>
            <person name="Zhang H."/>
        </authorList>
    </citation>
    <scope>NUCLEOTIDE SEQUENCE [LARGE SCALE GENOMIC DNA]</scope>
    <source>
        <strain evidence="6 7">DSM 17690</strain>
    </source>
</reference>
<evidence type="ECO:0000256" key="1">
    <source>
        <dbReference type="ARBA" id="ARBA00004141"/>
    </source>
</evidence>
<evidence type="ECO:0000256" key="5">
    <source>
        <dbReference type="SAM" id="Phobius"/>
    </source>
</evidence>
<dbReference type="InterPro" id="IPR050368">
    <property type="entry name" value="ClC-type_chloride_channel"/>
</dbReference>
<evidence type="ECO:0000313" key="7">
    <source>
        <dbReference type="Proteomes" id="UP000182149"/>
    </source>
</evidence>
<dbReference type="GO" id="GO:0015108">
    <property type="term" value="F:chloride transmembrane transporter activity"/>
    <property type="evidence" value="ECO:0007669"/>
    <property type="project" value="InterPro"/>
</dbReference>
<keyword evidence="3 5" id="KW-1133">Transmembrane helix</keyword>
<dbReference type="InterPro" id="IPR001807">
    <property type="entry name" value="ClC"/>
</dbReference>
<keyword evidence="4 5" id="KW-0472">Membrane</keyword>
<feature type="transmembrane region" description="Helical" evidence="5">
    <location>
        <begin position="251"/>
        <end position="271"/>
    </location>
</feature>
<proteinExistence type="predicted"/>
<feature type="transmembrane region" description="Helical" evidence="5">
    <location>
        <begin position="141"/>
        <end position="166"/>
    </location>
</feature>
<dbReference type="GO" id="GO:0016020">
    <property type="term" value="C:membrane"/>
    <property type="evidence" value="ECO:0007669"/>
    <property type="project" value="UniProtKB-SubCell"/>
</dbReference>
<dbReference type="OrthoDB" id="9767361at2"/>
<keyword evidence="7" id="KW-1185">Reference proteome</keyword>
<dbReference type="PANTHER" id="PTHR43427">
    <property type="entry name" value="CHLORIDE CHANNEL PROTEIN CLC-E"/>
    <property type="match status" value="1"/>
</dbReference>
<feature type="transmembrane region" description="Helical" evidence="5">
    <location>
        <begin position="46"/>
        <end position="66"/>
    </location>
</feature>
<evidence type="ECO:0000256" key="4">
    <source>
        <dbReference type="ARBA" id="ARBA00023136"/>
    </source>
</evidence>
<comment type="caution">
    <text evidence="6">The sequence shown here is derived from an EMBL/GenBank/DDBJ whole genome shotgun (WGS) entry which is preliminary data.</text>
</comment>
<dbReference type="EMBL" id="JXKD01000014">
    <property type="protein sequence ID" value="OJG09674.1"/>
    <property type="molecule type" value="Genomic_DNA"/>
</dbReference>
<dbReference type="STRING" id="328396.RU93_GL000657"/>
<comment type="subcellular location">
    <subcellularLocation>
        <location evidence="1">Membrane</location>
        <topology evidence="1">Multi-pass membrane protein</topology>
    </subcellularLocation>
</comment>